<evidence type="ECO:0000256" key="5">
    <source>
        <dbReference type="ARBA" id="ARBA00023316"/>
    </source>
</evidence>
<dbReference type="GO" id="GO:0018104">
    <property type="term" value="P:peptidoglycan-protein cross-linking"/>
    <property type="evidence" value="ECO:0007669"/>
    <property type="project" value="TreeGrafter"/>
</dbReference>
<keyword evidence="9" id="KW-1185">Reference proteome</keyword>
<dbReference type="Gene3D" id="2.40.440.10">
    <property type="entry name" value="L,D-transpeptidase catalytic domain-like"/>
    <property type="match status" value="1"/>
</dbReference>
<feature type="active site" description="Proton donor/acceptor" evidence="6">
    <location>
        <position position="159"/>
    </location>
</feature>
<dbReference type="InterPro" id="IPR005490">
    <property type="entry name" value="LD_TPept_cat_dom"/>
</dbReference>
<dbReference type="STRING" id="1428628.WN71_012895"/>
<proteinExistence type="predicted"/>
<feature type="active site" description="Nucleophile" evidence="6">
    <location>
        <position position="174"/>
    </location>
</feature>
<evidence type="ECO:0000256" key="6">
    <source>
        <dbReference type="PROSITE-ProRule" id="PRU01373"/>
    </source>
</evidence>
<dbReference type="GO" id="GO:0005576">
    <property type="term" value="C:extracellular region"/>
    <property type="evidence" value="ECO:0007669"/>
    <property type="project" value="TreeGrafter"/>
</dbReference>
<feature type="domain" description="L,D-TPase catalytic" evidence="7">
    <location>
        <begin position="87"/>
        <end position="198"/>
    </location>
</feature>
<sequence length="204" mass="22708">MPAGQAVGGTACTKLTGPYQRQVERWLGLKADGRQSAADCKEIAAFQKDQRIKPAVGYAGPATWSRMMLLAAREAPNAAGKCPVRTYRVACVDLDRQLTWVQKGEKVVFGPVPMRSGKAGYRTRRGWHTVYWKHKNHWSTLYNSPMPYAQFFDGGQAFHAVYGSIFTTVGSWGCVNLTLGDAKKLWNVLKKGDHVYVWGRRPGT</sequence>
<dbReference type="GO" id="GO:0016740">
    <property type="term" value="F:transferase activity"/>
    <property type="evidence" value="ECO:0007669"/>
    <property type="project" value="UniProtKB-KW"/>
</dbReference>
<dbReference type="SUPFAM" id="SSF141523">
    <property type="entry name" value="L,D-transpeptidase catalytic domain-like"/>
    <property type="match status" value="1"/>
</dbReference>
<keyword evidence="3 6" id="KW-0133">Cell shape</keyword>
<dbReference type="AlphaFoldDB" id="A0A1J4P2B6"/>
<keyword evidence="2" id="KW-0808">Transferase</keyword>
<dbReference type="GO" id="GO:0071555">
    <property type="term" value="P:cell wall organization"/>
    <property type="evidence" value="ECO:0007669"/>
    <property type="project" value="UniProtKB-UniRule"/>
</dbReference>
<organism evidence="8 9">
    <name type="scientific">Streptomyces mangrovisoli</name>
    <dbReference type="NCBI Taxonomy" id="1428628"/>
    <lineage>
        <taxon>Bacteria</taxon>
        <taxon>Bacillati</taxon>
        <taxon>Actinomycetota</taxon>
        <taxon>Actinomycetes</taxon>
        <taxon>Kitasatosporales</taxon>
        <taxon>Streptomycetaceae</taxon>
        <taxon>Streptomyces</taxon>
    </lineage>
</organism>
<evidence type="ECO:0000313" key="8">
    <source>
        <dbReference type="EMBL" id="OIJ67574.1"/>
    </source>
</evidence>
<dbReference type="PROSITE" id="PS52029">
    <property type="entry name" value="LD_TPASE"/>
    <property type="match status" value="1"/>
</dbReference>
<dbReference type="EMBL" id="LAVA02000026">
    <property type="protein sequence ID" value="OIJ67574.1"/>
    <property type="molecule type" value="Genomic_DNA"/>
</dbReference>
<reference evidence="8" key="1">
    <citation type="submission" date="2016-10" db="EMBL/GenBank/DDBJ databases">
        <title>Genome sequence of Streptomyces mangrovisoli MUSC 149.</title>
        <authorList>
            <person name="Lee L.-H."/>
            <person name="Ser H.-L."/>
        </authorList>
    </citation>
    <scope>NUCLEOTIDE SEQUENCE [LARGE SCALE GENOMIC DNA]</scope>
    <source>
        <strain evidence="8">MUSC 149</strain>
    </source>
</reference>
<dbReference type="Pfam" id="PF03734">
    <property type="entry name" value="YkuD"/>
    <property type="match status" value="1"/>
</dbReference>
<dbReference type="Proteomes" id="UP000034196">
    <property type="component" value="Unassembled WGS sequence"/>
</dbReference>
<dbReference type="InterPro" id="IPR038063">
    <property type="entry name" value="Transpep_catalytic_dom"/>
</dbReference>
<evidence type="ECO:0000256" key="4">
    <source>
        <dbReference type="ARBA" id="ARBA00022984"/>
    </source>
</evidence>
<dbReference type="InterPro" id="IPR050979">
    <property type="entry name" value="LD-transpeptidase"/>
</dbReference>
<name>A0A1J4P2B6_9ACTN</name>
<keyword evidence="5 6" id="KW-0961">Cell wall biogenesis/degradation</keyword>
<dbReference type="PANTHER" id="PTHR30582">
    <property type="entry name" value="L,D-TRANSPEPTIDASE"/>
    <property type="match status" value="1"/>
</dbReference>
<protein>
    <recommendedName>
        <fullName evidence="7">L,D-TPase catalytic domain-containing protein</fullName>
    </recommendedName>
</protein>
<comment type="caution">
    <text evidence="8">The sequence shown here is derived from an EMBL/GenBank/DDBJ whole genome shotgun (WGS) entry which is preliminary data.</text>
</comment>
<gene>
    <name evidence="8" type="ORF">WN71_012895</name>
</gene>
<keyword evidence="4 6" id="KW-0573">Peptidoglycan synthesis</keyword>
<dbReference type="CDD" id="cd16913">
    <property type="entry name" value="YkuD_like"/>
    <property type="match status" value="1"/>
</dbReference>
<evidence type="ECO:0000256" key="2">
    <source>
        <dbReference type="ARBA" id="ARBA00022679"/>
    </source>
</evidence>
<comment type="pathway">
    <text evidence="1 6">Cell wall biogenesis; peptidoglycan biosynthesis.</text>
</comment>
<dbReference type="PANTHER" id="PTHR30582:SF33">
    <property type="entry name" value="EXPORTED PROTEIN"/>
    <property type="match status" value="1"/>
</dbReference>
<dbReference type="UniPathway" id="UPA00219"/>
<accession>A0A1J4P2B6</accession>
<evidence type="ECO:0000259" key="7">
    <source>
        <dbReference type="PROSITE" id="PS52029"/>
    </source>
</evidence>
<evidence type="ECO:0000256" key="3">
    <source>
        <dbReference type="ARBA" id="ARBA00022960"/>
    </source>
</evidence>
<dbReference type="GO" id="GO:0071972">
    <property type="term" value="F:peptidoglycan L,D-transpeptidase activity"/>
    <property type="evidence" value="ECO:0007669"/>
    <property type="project" value="TreeGrafter"/>
</dbReference>
<dbReference type="GO" id="GO:0008360">
    <property type="term" value="P:regulation of cell shape"/>
    <property type="evidence" value="ECO:0007669"/>
    <property type="project" value="UniProtKB-UniRule"/>
</dbReference>
<evidence type="ECO:0000256" key="1">
    <source>
        <dbReference type="ARBA" id="ARBA00004752"/>
    </source>
</evidence>
<evidence type="ECO:0000313" key="9">
    <source>
        <dbReference type="Proteomes" id="UP000034196"/>
    </source>
</evidence>